<sequence>MADKGTSDGLTPSLCGRGHAIRGKDQLSHFYHSHLNLRVNNSYCPMGHTSYAHGLSIVISWIIRENFDEPRPTWKKVRLPVRNMWLREFKDIKIQWAPSALEVVEKTK</sequence>
<keyword evidence="2" id="KW-1185">Reference proteome</keyword>
<proteinExistence type="predicted"/>
<dbReference type="EMBL" id="QJKJ01011974">
    <property type="protein sequence ID" value="RDX69760.1"/>
    <property type="molecule type" value="Genomic_DNA"/>
</dbReference>
<protein>
    <submittedName>
        <fullName evidence="1">Uncharacterized protein</fullName>
    </submittedName>
</protein>
<name>A0A371EUP5_MUCPR</name>
<dbReference type="OrthoDB" id="1435581at2759"/>
<reference evidence="1" key="1">
    <citation type="submission" date="2018-05" db="EMBL/GenBank/DDBJ databases">
        <title>Draft genome of Mucuna pruriens seed.</title>
        <authorList>
            <person name="Nnadi N.E."/>
            <person name="Vos R."/>
            <person name="Hasami M.H."/>
            <person name="Devisetty U.K."/>
            <person name="Aguiy J.C."/>
        </authorList>
    </citation>
    <scope>NUCLEOTIDE SEQUENCE [LARGE SCALE GENOMIC DNA]</scope>
    <source>
        <strain evidence="1">JCA_2017</strain>
    </source>
</reference>
<gene>
    <name evidence="1" type="ORF">CR513_51082</name>
</gene>
<evidence type="ECO:0000313" key="1">
    <source>
        <dbReference type="EMBL" id="RDX69760.1"/>
    </source>
</evidence>
<organism evidence="1 2">
    <name type="scientific">Mucuna pruriens</name>
    <name type="common">Velvet bean</name>
    <name type="synonym">Dolichos pruriens</name>
    <dbReference type="NCBI Taxonomy" id="157652"/>
    <lineage>
        <taxon>Eukaryota</taxon>
        <taxon>Viridiplantae</taxon>
        <taxon>Streptophyta</taxon>
        <taxon>Embryophyta</taxon>
        <taxon>Tracheophyta</taxon>
        <taxon>Spermatophyta</taxon>
        <taxon>Magnoliopsida</taxon>
        <taxon>eudicotyledons</taxon>
        <taxon>Gunneridae</taxon>
        <taxon>Pentapetalae</taxon>
        <taxon>rosids</taxon>
        <taxon>fabids</taxon>
        <taxon>Fabales</taxon>
        <taxon>Fabaceae</taxon>
        <taxon>Papilionoideae</taxon>
        <taxon>50 kb inversion clade</taxon>
        <taxon>NPAAA clade</taxon>
        <taxon>indigoferoid/millettioid clade</taxon>
        <taxon>Phaseoleae</taxon>
        <taxon>Mucuna</taxon>
    </lineage>
</organism>
<dbReference type="Proteomes" id="UP000257109">
    <property type="component" value="Unassembled WGS sequence"/>
</dbReference>
<dbReference type="AlphaFoldDB" id="A0A371EUP5"/>
<evidence type="ECO:0000313" key="2">
    <source>
        <dbReference type="Proteomes" id="UP000257109"/>
    </source>
</evidence>
<feature type="non-terminal residue" evidence="1">
    <location>
        <position position="1"/>
    </location>
</feature>
<accession>A0A371EUP5</accession>
<comment type="caution">
    <text evidence="1">The sequence shown here is derived from an EMBL/GenBank/DDBJ whole genome shotgun (WGS) entry which is preliminary data.</text>
</comment>